<accession>A0A6A4VZH0</accession>
<dbReference type="OrthoDB" id="10259713at2759"/>
<reference evidence="2 3" key="1">
    <citation type="submission" date="2019-07" db="EMBL/GenBank/DDBJ databases">
        <title>Draft genome assembly of a fouling barnacle, Amphibalanus amphitrite (Darwin, 1854): The first reference genome for Thecostraca.</title>
        <authorList>
            <person name="Kim W."/>
        </authorList>
    </citation>
    <scope>NUCLEOTIDE SEQUENCE [LARGE SCALE GENOMIC DNA]</scope>
    <source>
        <strain evidence="2">SNU_AA5</strain>
        <tissue evidence="2">Soma without cirri and trophi</tissue>
    </source>
</reference>
<dbReference type="EMBL" id="VIIS01001628">
    <property type="protein sequence ID" value="KAF0295298.1"/>
    <property type="molecule type" value="Genomic_DNA"/>
</dbReference>
<comment type="caution">
    <text evidence="2">The sequence shown here is derived from an EMBL/GenBank/DDBJ whole genome shotgun (WGS) entry which is preliminary data.</text>
</comment>
<evidence type="ECO:0000256" key="1">
    <source>
        <dbReference type="SAM" id="MobiDB-lite"/>
    </source>
</evidence>
<keyword evidence="3" id="KW-1185">Reference proteome</keyword>
<name>A0A6A4VZH0_AMPAM</name>
<evidence type="ECO:0000313" key="3">
    <source>
        <dbReference type="Proteomes" id="UP000440578"/>
    </source>
</evidence>
<dbReference type="Proteomes" id="UP000440578">
    <property type="component" value="Unassembled WGS sequence"/>
</dbReference>
<feature type="compositionally biased region" description="Polar residues" evidence="1">
    <location>
        <begin position="70"/>
        <end position="88"/>
    </location>
</feature>
<organism evidence="2 3">
    <name type="scientific">Amphibalanus amphitrite</name>
    <name type="common">Striped barnacle</name>
    <name type="synonym">Balanus amphitrite</name>
    <dbReference type="NCBI Taxonomy" id="1232801"/>
    <lineage>
        <taxon>Eukaryota</taxon>
        <taxon>Metazoa</taxon>
        <taxon>Ecdysozoa</taxon>
        <taxon>Arthropoda</taxon>
        <taxon>Crustacea</taxon>
        <taxon>Multicrustacea</taxon>
        <taxon>Cirripedia</taxon>
        <taxon>Thoracica</taxon>
        <taxon>Thoracicalcarea</taxon>
        <taxon>Balanomorpha</taxon>
        <taxon>Balanoidea</taxon>
        <taxon>Balanidae</taxon>
        <taxon>Amphibalaninae</taxon>
        <taxon>Amphibalanus</taxon>
    </lineage>
</organism>
<protein>
    <submittedName>
        <fullName evidence="2">Uncharacterized protein</fullName>
    </submittedName>
</protein>
<dbReference type="AlphaFoldDB" id="A0A6A4VZH0"/>
<sequence length="144" mass="16102">MVWKILPKNRMDQLSDEQLQRSTEQLQTAVRQLQLETDVFERFLQRVDPWEHAASAAPAASSVQSATPSISPAQSASDVSTSDQSARSTLRGARRAGKPSGKTPIFRTEEPLWFFETAWCSQTQMGLSESTVWDLQSLMGARQM</sequence>
<gene>
    <name evidence="2" type="ORF">FJT64_007159</name>
</gene>
<feature type="compositionally biased region" description="Low complexity" evidence="1">
    <location>
        <begin position="54"/>
        <end position="69"/>
    </location>
</feature>
<evidence type="ECO:0000313" key="2">
    <source>
        <dbReference type="EMBL" id="KAF0295298.1"/>
    </source>
</evidence>
<proteinExistence type="predicted"/>
<feature type="region of interest" description="Disordered" evidence="1">
    <location>
        <begin position="54"/>
        <end position="104"/>
    </location>
</feature>